<feature type="compositionally biased region" description="Low complexity" evidence="6">
    <location>
        <begin position="256"/>
        <end position="273"/>
    </location>
</feature>
<evidence type="ECO:0000256" key="6">
    <source>
        <dbReference type="SAM" id="MobiDB-lite"/>
    </source>
</evidence>
<protein>
    <recommendedName>
        <fullName evidence="8">Chitin-binding type-2 domain-containing protein</fullName>
    </recommendedName>
</protein>
<dbReference type="EMBL" id="GEDC01020097">
    <property type="protein sequence ID" value="JAS17201.1"/>
    <property type="molecule type" value="Transcribed_RNA"/>
</dbReference>
<evidence type="ECO:0000313" key="9">
    <source>
        <dbReference type="EMBL" id="JAS17201.1"/>
    </source>
</evidence>
<feature type="domain" description="Chitin-binding type-2" evidence="8">
    <location>
        <begin position="38"/>
        <end position="103"/>
    </location>
</feature>
<dbReference type="PROSITE" id="PS50940">
    <property type="entry name" value="CHIT_BIND_II"/>
    <property type="match status" value="3"/>
</dbReference>
<accession>A0A1B6CV04</accession>
<evidence type="ECO:0000256" key="1">
    <source>
        <dbReference type="ARBA" id="ARBA00022669"/>
    </source>
</evidence>
<feature type="compositionally biased region" description="Polar residues" evidence="6">
    <location>
        <begin position="241"/>
        <end position="255"/>
    </location>
</feature>
<feature type="compositionally biased region" description="Acidic residues" evidence="6">
    <location>
        <begin position="279"/>
        <end position="293"/>
    </location>
</feature>
<keyword evidence="5" id="KW-0325">Glycoprotein</keyword>
<dbReference type="GO" id="GO:0005576">
    <property type="term" value="C:extracellular region"/>
    <property type="evidence" value="ECO:0007669"/>
    <property type="project" value="InterPro"/>
</dbReference>
<evidence type="ECO:0000256" key="2">
    <source>
        <dbReference type="ARBA" id="ARBA00022729"/>
    </source>
</evidence>
<keyword evidence="1" id="KW-0147">Chitin-binding</keyword>
<feature type="non-terminal residue" evidence="9">
    <location>
        <position position="482"/>
    </location>
</feature>
<feature type="chain" id="PRO_5008580687" description="Chitin-binding type-2 domain-containing protein" evidence="7">
    <location>
        <begin position="19"/>
        <end position="482"/>
    </location>
</feature>
<dbReference type="SUPFAM" id="SSF57625">
    <property type="entry name" value="Invertebrate chitin-binding proteins"/>
    <property type="match status" value="3"/>
</dbReference>
<name>A0A1B6CV04_9HEMI</name>
<proteinExistence type="predicted"/>
<dbReference type="Gene3D" id="2.170.140.10">
    <property type="entry name" value="Chitin binding domain"/>
    <property type="match status" value="3"/>
</dbReference>
<keyword evidence="3" id="KW-0677">Repeat</keyword>
<dbReference type="Pfam" id="PF01607">
    <property type="entry name" value="CBM_14"/>
    <property type="match status" value="3"/>
</dbReference>
<feature type="compositionally biased region" description="Polar residues" evidence="6">
    <location>
        <begin position="294"/>
        <end position="305"/>
    </location>
</feature>
<evidence type="ECO:0000256" key="4">
    <source>
        <dbReference type="ARBA" id="ARBA00023157"/>
    </source>
</evidence>
<feature type="region of interest" description="Disordered" evidence="6">
    <location>
        <begin position="209"/>
        <end position="308"/>
    </location>
</feature>
<dbReference type="InterPro" id="IPR051940">
    <property type="entry name" value="Chitin_bind-dev_reg"/>
</dbReference>
<gene>
    <name evidence="9" type="ORF">g.2733</name>
</gene>
<feature type="domain" description="Chitin-binding type-2" evidence="8">
    <location>
        <begin position="149"/>
        <end position="211"/>
    </location>
</feature>
<dbReference type="PANTHER" id="PTHR23301">
    <property type="entry name" value="CHITIN BINDING PERITROPHIN-A"/>
    <property type="match status" value="1"/>
</dbReference>
<dbReference type="GO" id="GO:0008061">
    <property type="term" value="F:chitin binding"/>
    <property type="evidence" value="ECO:0007669"/>
    <property type="project" value="UniProtKB-KW"/>
</dbReference>
<dbReference type="InterPro" id="IPR002557">
    <property type="entry name" value="Chitin-bd_dom"/>
</dbReference>
<feature type="region of interest" description="Disordered" evidence="6">
    <location>
        <begin position="384"/>
        <end position="482"/>
    </location>
</feature>
<feature type="domain" description="Chitin-binding type-2" evidence="8">
    <location>
        <begin position="303"/>
        <end position="365"/>
    </location>
</feature>
<evidence type="ECO:0000259" key="8">
    <source>
        <dbReference type="PROSITE" id="PS50940"/>
    </source>
</evidence>
<feature type="compositionally biased region" description="Low complexity" evidence="6">
    <location>
        <begin position="210"/>
        <end position="228"/>
    </location>
</feature>
<dbReference type="SMART" id="SM00494">
    <property type="entry name" value="ChtBD2"/>
    <property type="match status" value="3"/>
</dbReference>
<evidence type="ECO:0000256" key="3">
    <source>
        <dbReference type="ARBA" id="ARBA00022737"/>
    </source>
</evidence>
<evidence type="ECO:0000256" key="7">
    <source>
        <dbReference type="SAM" id="SignalP"/>
    </source>
</evidence>
<reference evidence="9" key="1">
    <citation type="submission" date="2015-12" db="EMBL/GenBank/DDBJ databases">
        <title>De novo transcriptome assembly of four potential Pierce s Disease insect vectors from Arizona vineyards.</title>
        <authorList>
            <person name="Tassone E.E."/>
        </authorList>
    </citation>
    <scope>NUCLEOTIDE SEQUENCE</scope>
</reference>
<organism evidence="9">
    <name type="scientific">Clastoptera arizonana</name>
    <name type="common">Arizona spittle bug</name>
    <dbReference type="NCBI Taxonomy" id="38151"/>
    <lineage>
        <taxon>Eukaryota</taxon>
        <taxon>Metazoa</taxon>
        <taxon>Ecdysozoa</taxon>
        <taxon>Arthropoda</taxon>
        <taxon>Hexapoda</taxon>
        <taxon>Insecta</taxon>
        <taxon>Pterygota</taxon>
        <taxon>Neoptera</taxon>
        <taxon>Paraneoptera</taxon>
        <taxon>Hemiptera</taxon>
        <taxon>Auchenorrhyncha</taxon>
        <taxon>Cercopoidea</taxon>
        <taxon>Clastopteridae</taxon>
        <taxon>Clastoptera</taxon>
    </lineage>
</organism>
<keyword evidence="4" id="KW-1015">Disulfide bond</keyword>
<feature type="region of interest" description="Disordered" evidence="6">
    <location>
        <begin position="93"/>
        <end position="125"/>
    </location>
</feature>
<dbReference type="PANTHER" id="PTHR23301:SF110">
    <property type="entry name" value="LD43683P-RELATED"/>
    <property type="match status" value="1"/>
</dbReference>
<evidence type="ECO:0000256" key="5">
    <source>
        <dbReference type="ARBA" id="ARBA00023180"/>
    </source>
</evidence>
<feature type="signal peptide" evidence="7">
    <location>
        <begin position="1"/>
        <end position="18"/>
    </location>
</feature>
<keyword evidence="2 7" id="KW-0732">Signal</keyword>
<sequence length="482" mass="51465">MSSATFILLSLLVTSLVAVPQGEERRRDKAIGREEGTKFECQSEGFHPDPNDCTIFYRCLDWGQESSPRFMKFQFQCGPGTVFDSGSDNCIRSEDSSRPDCRNIAPPDPEPEPSVDNNEGYGESFEMNDSENEIMEDNGVTPEPVKIDTPPCTAEGFYHVVGHCQYFYRCVSQGEGVYAKYQFQCSNDTVWDPVNNVCNYAWAVKRNDCSTSDSQSSSSQGSVTYPTSTQPPITPSGGGNVVNQEQNQLGSSTIDQSNQIGGTTQSGQSTTEGPNKEENETDEGDNEVDEEGSENINEPVSSDANCPSPGFHGIKGDCKKFIRCVPGNDGGYIKYEFICGEGTVWDIKQETCNYPHLVHREDCGLTTTTQSVLSDSTIFENTMTQSWSNSSSSSTSSTSSSSSSWNTTSANNGQTTAAGGASQSSTSSGSQSSFASGGSTTTIGSSNNQGTGSNQQTSSSGSNQQSSSSGGNQQTASSGSNQ</sequence>
<dbReference type="InterPro" id="IPR036508">
    <property type="entry name" value="Chitin-bd_dom_sf"/>
</dbReference>
<feature type="compositionally biased region" description="Low complexity" evidence="6">
    <location>
        <begin position="386"/>
        <end position="482"/>
    </location>
</feature>
<dbReference type="AlphaFoldDB" id="A0A1B6CV04"/>